<keyword evidence="4 8" id="KW-0808">Transferase</keyword>
<dbReference type="EMBL" id="ML119808">
    <property type="protein sequence ID" value="RPA73874.1"/>
    <property type="molecule type" value="Genomic_DNA"/>
</dbReference>
<dbReference type="InterPro" id="IPR015421">
    <property type="entry name" value="PyrdxlP-dep_Trfase_major"/>
</dbReference>
<dbReference type="Gene3D" id="3.90.1150.10">
    <property type="entry name" value="Aspartate Aminotransferase, domain 1"/>
    <property type="match status" value="1"/>
</dbReference>
<keyword evidence="9" id="KW-1185">Reference proteome</keyword>
<accession>A0A3N4HW37</accession>
<dbReference type="InterPro" id="IPR015424">
    <property type="entry name" value="PyrdxlP-dep_Trfase"/>
</dbReference>
<protein>
    <submittedName>
        <fullName evidence="8">PLP-dependent transferase</fullName>
    </submittedName>
</protein>
<comment type="cofactor">
    <cofactor evidence="1">
        <name>pyridoxal 5'-phosphate</name>
        <dbReference type="ChEBI" id="CHEBI:597326"/>
    </cofactor>
</comment>
<keyword evidence="3" id="KW-0032">Aminotransferase</keyword>
<reference evidence="8 9" key="1">
    <citation type="journal article" date="2018" name="Nat. Ecol. Evol.">
        <title>Pezizomycetes genomes reveal the molecular basis of ectomycorrhizal truffle lifestyle.</title>
        <authorList>
            <person name="Murat C."/>
            <person name="Payen T."/>
            <person name="Noel B."/>
            <person name="Kuo A."/>
            <person name="Morin E."/>
            <person name="Chen J."/>
            <person name="Kohler A."/>
            <person name="Krizsan K."/>
            <person name="Balestrini R."/>
            <person name="Da Silva C."/>
            <person name="Montanini B."/>
            <person name="Hainaut M."/>
            <person name="Levati E."/>
            <person name="Barry K.W."/>
            <person name="Belfiori B."/>
            <person name="Cichocki N."/>
            <person name="Clum A."/>
            <person name="Dockter R.B."/>
            <person name="Fauchery L."/>
            <person name="Guy J."/>
            <person name="Iotti M."/>
            <person name="Le Tacon F."/>
            <person name="Lindquist E.A."/>
            <person name="Lipzen A."/>
            <person name="Malagnac F."/>
            <person name="Mello A."/>
            <person name="Molinier V."/>
            <person name="Miyauchi S."/>
            <person name="Poulain J."/>
            <person name="Riccioni C."/>
            <person name="Rubini A."/>
            <person name="Sitrit Y."/>
            <person name="Splivallo R."/>
            <person name="Traeger S."/>
            <person name="Wang M."/>
            <person name="Zifcakova L."/>
            <person name="Wipf D."/>
            <person name="Zambonelli A."/>
            <person name="Paolocci F."/>
            <person name="Nowrousian M."/>
            <person name="Ottonello S."/>
            <person name="Baldrian P."/>
            <person name="Spatafora J.W."/>
            <person name="Henrissat B."/>
            <person name="Nagy L.G."/>
            <person name="Aury J.M."/>
            <person name="Wincker P."/>
            <person name="Grigoriev I.V."/>
            <person name="Bonfante P."/>
            <person name="Martin F.M."/>
        </authorList>
    </citation>
    <scope>NUCLEOTIDE SEQUENCE [LARGE SCALE GENOMIC DNA]</scope>
    <source>
        <strain evidence="8 9">RN42</strain>
    </source>
</reference>
<evidence type="ECO:0000256" key="7">
    <source>
        <dbReference type="SAM" id="MobiDB-lite"/>
    </source>
</evidence>
<dbReference type="Gene3D" id="3.40.640.10">
    <property type="entry name" value="Type I PLP-dependent aspartate aminotransferase-like (Major domain)"/>
    <property type="match status" value="1"/>
</dbReference>
<dbReference type="PANTHER" id="PTHR11986">
    <property type="entry name" value="AMINOTRANSFERASE CLASS III"/>
    <property type="match status" value="1"/>
</dbReference>
<dbReference type="InterPro" id="IPR050103">
    <property type="entry name" value="Class-III_PLP-dep_AT"/>
</dbReference>
<evidence type="ECO:0000256" key="2">
    <source>
        <dbReference type="ARBA" id="ARBA00008954"/>
    </source>
</evidence>
<organism evidence="8 9">
    <name type="scientific">Ascobolus immersus RN42</name>
    <dbReference type="NCBI Taxonomy" id="1160509"/>
    <lineage>
        <taxon>Eukaryota</taxon>
        <taxon>Fungi</taxon>
        <taxon>Dikarya</taxon>
        <taxon>Ascomycota</taxon>
        <taxon>Pezizomycotina</taxon>
        <taxon>Pezizomycetes</taxon>
        <taxon>Pezizales</taxon>
        <taxon>Ascobolaceae</taxon>
        <taxon>Ascobolus</taxon>
    </lineage>
</organism>
<dbReference type="InterPro" id="IPR005814">
    <property type="entry name" value="Aminotrans_3"/>
</dbReference>
<evidence type="ECO:0000256" key="4">
    <source>
        <dbReference type="ARBA" id="ARBA00022679"/>
    </source>
</evidence>
<dbReference type="AlphaFoldDB" id="A0A3N4HW37"/>
<dbReference type="GO" id="GO:0042802">
    <property type="term" value="F:identical protein binding"/>
    <property type="evidence" value="ECO:0007669"/>
    <property type="project" value="TreeGrafter"/>
</dbReference>
<dbReference type="InterPro" id="IPR015422">
    <property type="entry name" value="PyrdxlP-dep_Trfase_small"/>
</dbReference>
<dbReference type="PIRSF" id="PIRSF000521">
    <property type="entry name" value="Transaminase_4ab_Lys_Orn"/>
    <property type="match status" value="1"/>
</dbReference>
<dbReference type="Proteomes" id="UP000275078">
    <property type="component" value="Unassembled WGS sequence"/>
</dbReference>
<sequence length="495" mass="55099">MTSNVPTLENPSYDNLKSADESHQMHGFGHPYMQKAPKSLIVFESGSGCKLKDVNGNEYIDCLAGITVSNLGHGREEIAKVAYEQMCRLEVASNQRNLTTQPAVQLCERLAELSKRCFGESFDGARVYLTVGGAEGIEAAYHLALRYWDKSGIMGSSSPGYWKKKKIISLRNCYHGSTFVPASLKPEFSDYGWHRLTEGWEDSKKEDNTLKFFSSIDAPHELFFNKNNIKKGENVGQAAARMLEERILEINADEVAAFIFEPVQGDGGAVSFHPDFFPLARQICDKYGVLMIADEIMAFGKTGKWFGMENYGVAPDIVVISKGISSGYLPMGAVIYRDRLWQTAMNSMSTKMMVSDIWQHDYTWSGHPTCCAVALKVLDIFERDGLIDQAAVRGRRFLEILKDKLQGLTLVKDVRGSGVMLGVDLTSDIASDVEMRMLLEKKIVLRASSNKHCLLMTPPIIMTDDEFSQAAEALKDILNSWGAFGSAAMAKPRQW</sequence>
<evidence type="ECO:0000313" key="9">
    <source>
        <dbReference type="Proteomes" id="UP000275078"/>
    </source>
</evidence>
<dbReference type="PANTHER" id="PTHR11986:SF79">
    <property type="entry name" value="ACETYLORNITHINE AMINOTRANSFERASE, MITOCHONDRIAL"/>
    <property type="match status" value="1"/>
</dbReference>
<feature type="compositionally biased region" description="Polar residues" evidence="7">
    <location>
        <begin position="1"/>
        <end position="15"/>
    </location>
</feature>
<dbReference type="GO" id="GO:0030170">
    <property type="term" value="F:pyridoxal phosphate binding"/>
    <property type="evidence" value="ECO:0007669"/>
    <property type="project" value="InterPro"/>
</dbReference>
<evidence type="ECO:0000256" key="3">
    <source>
        <dbReference type="ARBA" id="ARBA00022576"/>
    </source>
</evidence>
<evidence type="ECO:0000256" key="5">
    <source>
        <dbReference type="ARBA" id="ARBA00022898"/>
    </source>
</evidence>
<comment type="similarity">
    <text evidence="2 6">Belongs to the class-III pyridoxal-phosphate-dependent aminotransferase family.</text>
</comment>
<proteinExistence type="inferred from homology"/>
<keyword evidence="5 6" id="KW-0663">Pyridoxal phosphate</keyword>
<dbReference type="Pfam" id="PF00202">
    <property type="entry name" value="Aminotran_3"/>
    <property type="match status" value="1"/>
</dbReference>
<dbReference type="CDD" id="cd00610">
    <property type="entry name" value="OAT_like"/>
    <property type="match status" value="1"/>
</dbReference>
<evidence type="ECO:0000256" key="1">
    <source>
        <dbReference type="ARBA" id="ARBA00001933"/>
    </source>
</evidence>
<name>A0A3N4HW37_ASCIM</name>
<dbReference type="STRING" id="1160509.A0A3N4HW37"/>
<evidence type="ECO:0000313" key="8">
    <source>
        <dbReference type="EMBL" id="RPA73874.1"/>
    </source>
</evidence>
<dbReference type="GO" id="GO:0008483">
    <property type="term" value="F:transaminase activity"/>
    <property type="evidence" value="ECO:0007669"/>
    <property type="project" value="UniProtKB-KW"/>
</dbReference>
<evidence type="ECO:0000256" key="6">
    <source>
        <dbReference type="RuleBase" id="RU003560"/>
    </source>
</evidence>
<gene>
    <name evidence="8" type="ORF">BJ508DRAFT_215894</name>
</gene>
<feature type="region of interest" description="Disordered" evidence="7">
    <location>
        <begin position="1"/>
        <end position="28"/>
    </location>
</feature>
<dbReference type="OrthoDB" id="10261433at2759"/>
<dbReference type="SUPFAM" id="SSF53383">
    <property type="entry name" value="PLP-dependent transferases"/>
    <property type="match status" value="1"/>
</dbReference>